<dbReference type="CDD" id="cd00520">
    <property type="entry name" value="RRF"/>
    <property type="match status" value="1"/>
</dbReference>
<dbReference type="AlphaFoldDB" id="A0A0F9K5Y1"/>
<feature type="coiled-coil region" evidence="5">
    <location>
        <begin position="125"/>
        <end position="166"/>
    </location>
</feature>
<dbReference type="EMBL" id="LAZR01008625">
    <property type="protein sequence ID" value="KKM77554.1"/>
    <property type="molecule type" value="Genomic_DNA"/>
</dbReference>
<organism evidence="7">
    <name type="scientific">marine sediment metagenome</name>
    <dbReference type="NCBI Taxonomy" id="412755"/>
    <lineage>
        <taxon>unclassified sequences</taxon>
        <taxon>metagenomes</taxon>
        <taxon>ecological metagenomes</taxon>
    </lineage>
</organism>
<evidence type="ECO:0000256" key="2">
    <source>
        <dbReference type="ARBA" id="ARBA00005912"/>
    </source>
</evidence>
<dbReference type="PANTHER" id="PTHR20982:SF3">
    <property type="entry name" value="MITOCHONDRIAL RIBOSOME RECYCLING FACTOR PSEUDO 1"/>
    <property type="match status" value="1"/>
</dbReference>
<comment type="caution">
    <text evidence="7">The sequence shown here is derived from an EMBL/GenBank/DDBJ whole genome shotgun (WGS) entry which is preliminary data.</text>
</comment>
<keyword evidence="5" id="KW-0175">Coiled coil</keyword>
<accession>A0A0F9K5Y1</accession>
<evidence type="ECO:0000256" key="1">
    <source>
        <dbReference type="ARBA" id="ARBA00004496"/>
    </source>
</evidence>
<dbReference type="HAMAP" id="MF_00040">
    <property type="entry name" value="RRF"/>
    <property type="match status" value="1"/>
</dbReference>
<dbReference type="PANTHER" id="PTHR20982">
    <property type="entry name" value="RIBOSOME RECYCLING FACTOR"/>
    <property type="match status" value="1"/>
</dbReference>
<protein>
    <recommendedName>
        <fullName evidence="6">Ribosome recycling factor domain-containing protein</fullName>
    </recommendedName>
</protein>
<dbReference type="GO" id="GO:0005737">
    <property type="term" value="C:cytoplasm"/>
    <property type="evidence" value="ECO:0007669"/>
    <property type="project" value="UniProtKB-SubCell"/>
</dbReference>
<comment type="subcellular location">
    <subcellularLocation>
        <location evidence="1">Cytoplasm</location>
    </subcellularLocation>
</comment>
<proteinExistence type="inferred from homology"/>
<evidence type="ECO:0000256" key="3">
    <source>
        <dbReference type="ARBA" id="ARBA00022490"/>
    </source>
</evidence>
<dbReference type="Pfam" id="PF01765">
    <property type="entry name" value="RRF"/>
    <property type="match status" value="1"/>
</dbReference>
<dbReference type="GO" id="GO:0043023">
    <property type="term" value="F:ribosomal large subunit binding"/>
    <property type="evidence" value="ECO:0007669"/>
    <property type="project" value="TreeGrafter"/>
</dbReference>
<dbReference type="InterPro" id="IPR002661">
    <property type="entry name" value="Ribosome_recyc_fac"/>
</dbReference>
<evidence type="ECO:0000256" key="4">
    <source>
        <dbReference type="ARBA" id="ARBA00022917"/>
    </source>
</evidence>
<dbReference type="FunFam" id="3.30.1360.40:FF:000001">
    <property type="entry name" value="Ribosome-recycling factor"/>
    <property type="match status" value="1"/>
</dbReference>
<evidence type="ECO:0000256" key="5">
    <source>
        <dbReference type="SAM" id="Coils"/>
    </source>
</evidence>
<dbReference type="SUPFAM" id="SSF55194">
    <property type="entry name" value="Ribosome recycling factor, RRF"/>
    <property type="match status" value="1"/>
</dbReference>
<sequence>MIKEIYKETKEKMKDSVQALADRYTKMRGGRARADLVSEVKVECYGSRMSLEQLATISIPEPRLLIIEPWDKSILKNVEKAILTSDLGINPSNDGNVIRLAVPPLTEERRKGLAKLTKEWAEEVRVSVRNLRREARTKIEDLEKRKEISEDEKKRAEKDIQNLTDDFVNQIGKMQETKAKQVSQI</sequence>
<keyword evidence="4" id="KW-0648">Protein biosynthesis</keyword>
<keyword evidence="3" id="KW-0963">Cytoplasm</keyword>
<dbReference type="Gene3D" id="3.30.1360.40">
    <property type="match status" value="1"/>
</dbReference>
<reference evidence="7" key="1">
    <citation type="journal article" date="2015" name="Nature">
        <title>Complex archaea that bridge the gap between prokaryotes and eukaryotes.</title>
        <authorList>
            <person name="Spang A."/>
            <person name="Saw J.H."/>
            <person name="Jorgensen S.L."/>
            <person name="Zaremba-Niedzwiedzka K."/>
            <person name="Martijn J."/>
            <person name="Lind A.E."/>
            <person name="van Eijk R."/>
            <person name="Schleper C."/>
            <person name="Guy L."/>
            <person name="Ettema T.J."/>
        </authorList>
    </citation>
    <scope>NUCLEOTIDE SEQUENCE</scope>
</reference>
<feature type="domain" description="Ribosome recycling factor" evidence="6">
    <location>
        <begin position="22"/>
        <end position="182"/>
    </location>
</feature>
<dbReference type="InterPro" id="IPR023584">
    <property type="entry name" value="Ribosome_recyc_fac_dom"/>
</dbReference>
<dbReference type="NCBIfam" id="TIGR00496">
    <property type="entry name" value="frr"/>
    <property type="match status" value="1"/>
</dbReference>
<dbReference type="Gene3D" id="1.10.132.20">
    <property type="entry name" value="Ribosome-recycling factor"/>
    <property type="match status" value="1"/>
</dbReference>
<dbReference type="GO" id="GO:0006412">
    <property type="term" value="P:translation"/>
    <property type="evidence" value="ECO:0007669"/>
    <property type="project" value="UniProtKB-KW"/>
</dbReference>
<dbReference type="FunFam" id="1.10.132.20:FF:000001">
    <property type="entry name" value="Ribosome-recycling factor"/>
    <property type="match status" value="1"/>
</dbReference>
<evidence type="ECO:0000313" key="7">
    <source>
        <dbReference type="EMBL" id="KKM77554.1"/>
    </source>
</evidence>
<name>A0A0F9K5Y1_9ZZZZ</name>
<gene>
    <name evidence="7" type="ORF">LCGC14_1368870</name>
</gene>
<evidence type="ECO:0000259" key="6">
    <source>
        <dbReference type="Pfam" id="PF01765"/>
    </source>
</evidence>
<comment type="similarity">
    <text evidence="2">Belongs to the RRF family.</text>
</comment>
<dbReference type="InterPro" id="IPR036191">
    <property type="entry name" value="RRF_sf"/>
</dbReference>